<reference evidence="1" key="1">
    <citation type="submission" date="2018-02" db="EMBL/GenBank/DDBJ databases">
        <title>Rhizophora mucronata_Transcriptome.</title>
        <authorList>
            <person name="Meera S.P."/>
            <person name="Sreeshan A."/>
            <person name="Augustine A."/>
        </authorList>
    </citation>
    <scope>NUCLEOTIDE SEQUENCE</scope>
    <source>
        <tissue evidence="1">Leaf</tissue>
    </source>
</reference>
<protein>
    <submittedName>
        <fullName evidence="1">Uncharacterized protein</fullName>
    </submittedName>
</protein>
<organism evidence="1">
    <name type="scientific">Rhizophora mucronata</name>
    <name type="common">Asiatic mangrove</name>
    <dbReference type="NCBI Taxonomy" id="61149"/>
    <lineage>
        <taxon>Eukaryota</taxon>
        <taxon>Viridiplantae</taxon>
        <taxon>Streptophyta</taxon>
        <taxon>Embryophyta</taxon>
        <taxon>Tracheophyta</taxon>
        <taxon>Spermatophyta</taxon>
        <taxon>Magnoliopsida</taxon>
        <taxon>eudicotyledons</taxon>
        <taxon>Gunneridae</taxon>
        <taxon>Pentapetalae</taxon>
        <taxon>rosids</taxon>
        <taxon>fabids</taxon>
        <taxon>Malpighiales</taxon>
        <taxon>Rhizophoraceae</taxon>
        <taxon>Rhizophora</taxon>
    </lineage>
</organism>
<dbReference type="AlphaFoldDB" id="A0A2P2QZC8"/>
<name>A0A2P2QZC8_RHIMU</name>
<evidence type="ECO:0000313" key="1">
    <source>
        <dbReference type="EMBL" id="MBX72352.1"/>
    </source>
</evidence>
<dbReference type="EMBL" id="GGEC01091868">
    <property type="protein sequence ID" value="MBX72352.1"/>
    <property type="molecule type" value="Transcribed_RNA"/>
</dbReference>
<proteinExistence type="predicted"/>
<accession>A0A2P2QZC8</accession>
<sequence length="32" mass="3666">MSQMTSSKFKWTAANATKCLPCLPLFYDIQLK</sequence>